<evidence type="ECO:0000256" key="3">
    <source>
        <dbReference type="ARBA" id="ARBA00022679"/>
    </source>
</evidence>
<dbReference type="EMBL" id="RWJN01000128">
    <property type="protein sequence ID" value="TCD66609.1"/>
    <property type="molecule type" value="Genomic_DNA"/>
</dbReference>
<feature type="binding site" evidence="10">
    <location>
        <begin position="239"/>
        <end position="241"/>
    </location>
    <ligand>
        <name>NAD(+)</name>
        <dbReference type="ChEBI" id="CHEBI:57540"/>
    </ligand>
</feature>
<dbReference type="InterPro" id="IPR003000">
    <property type="entry name" value="Sirtuin"/>
</dbReference>
<feature type="region of interest" description="Disordered" evidence="13">
    <location>
        <begin position="291"/>
        <end position="311"/>
    </location>
</feature>
<protein>
    <recommendedName>
        <fullName evidence="8">NAD-dependent protein deacetylase</fullName>
        <ecNumber evidence="8">2.3.1.286</ecNumber>
    </recommendedName>
</protein>
<keyword evidence="4 8" id="KW-0479">Metal-binding</keyword>
<comment type="cofactor">
    <cofactor evidence="11">
        <name>Zn(2+)</name>
        <dbReference type="ChEBI" id="CHEBI:29105"/>
    </cofactor>
    <text evidence="11">Binds 1 zinc ion per subunit.</text>
</comment>
<sequence length="391" mass="43305">MGQDESQYEGYSQILEGRDIPSVVKYMKSDDCKNVVVMLGAGVSTSAGIPDFRSPETGLYANLARLKLPYPEAVFEINFFRSNPRPFYTLAKELMPGKFRPTLTHSFVRLLAAHGLLRKCFTQNIDTLERRAGVPPHLIIEAHGSFASQHCIDCKSDYDGDKLREHIVNETVATCKKCKGLVKPDIVFFGEQLPPAFHKSIPLLRDADLLIVMGTSLTVHPFASLASMVPEFCPRVLINLDLVGNFGSRADDVALLGKTDEMVRELARELGWEEELDALWKETEKSVVDMSVSQEEMGPHPGEAPVEEQPVITQGEKLPEEVGTASEQALKAEVDKLTAEVEKVLNLSDALLETEIPKDVDEPERKAQPEKKDEPQVAKPVVTDKDAPGKL</sequence>
<keyword evidence="5 8" id="KW-0862">Zinc</keyword>
<dbReference type="InterPro" id="IPR026590">
    <property type="entry name" value="Ssirtuin_cat_dom"/>
</dbReference>
<dbReference type="CDD" id="cd01408">
    <property type="entry name" value="SIRT1"/>
    <property type="match status" value="1"/>
</dbReference>
<feature type="region of interest" description="Disordered" evidence="13">
    <location>
        <begin position="348"/>
        <end position="391"/>
    </location>
</feature>
<feature type="compositionally biased region" description="Basic and acidic residues" evidence="13">
    <location>
        <begin position="355"/>
        <end position="391"/>
    </location>
</feature>
<feature type="binding site" evidence="11 12">
    <location>
        <position position="178"/>
    </location>
    <ligand>
        <name>Zn(2+)</name>
        <dbReference type="ChEBI" id="CHEBI:29105"/>
    </ligand>
</feature>
<feature type="binding site" evidence="10">
    <location>
        <begin position="123"/>
        <end position="126"/>
    </location>
    <ligand>
        <name>NAD(+)</name>
        <dbReference type="ChEBI" id="CHEBI:57540"/>
    </ligand>
</feature>
<evidence type="ECO:0000256" key="5">
    <source>
        <dbReference type="ARBA" id="ARBA00022833"/>
    </source>
</evidence>
<evidence type="ECO:0000256" key="4">
    <source>
        <dbReference type="ARBA" id="ARBA00022723"/>
    </source>
</evidence>
<dbReference type="PIRSF" id="PIRSF037938">
    <property type="entry name" value="SIR2_euk"/>
    <property type="match status" value="1"/>
</dbReference>
<dbReference type="InterPro" id="IPR017328">
    <property type="entry name" value="Sirtuin_class_I"/>
</dbReference>
<dbReference type="EC" id="2.3.1.286" evidence="8"/>
<name>A0A4R0RN14_9APHY</name>
<dbReference type="PANTHER" id="PTHR11085">
    <property type="entry name" value="NAD-DEPENDENT PROTEIN DEACYLASE SIRTUIN-5, MITOCHONDRIAL-RELATED"/>
    <property type="match status" value="1"/>
</dbReference>
<comment type="similarity">
    <text evidence="2 8">Belongs to the sirtuin family. Class I subfamily.</text>
</comment>
<evidence type="ECO:0000313" key="15">
    <source>
        <dbReference type="EMBL" id="TCD66609.1"/>
    </source>
</evidence>
<dbReference type="GO" id="GO:0070403">
    <property type="term" value="F:NAD+ binding"/>
    <property type="evidence" value="ECO:0007669"/>
    <property type="project" value="UniProtKB-UniRule"/>
</dbReference>
<evidence type="ECO:0000256" key="12">
    <source>
        <dbReference type="PROSITE-ProRule" id="PRU00236"/>
    </source>
</evidence>
<dbReference type="PANTHER" id="PTHR11085:SF6">
    <property type="entry name" value="NAD-DEPENDENT PROTEIN DEACETYLASE SIRTUIN-2"/>
    <property type="match status" value="1"/>
</dbReference>
<dbReference type="InterPro" id="IPR050134">
    <property type="entry name" value="NAD-dep_sirtuin_deacylases"/>
</dbReference>
<dbReference type="Pfam" id="PF02146">
    <property type="entry name" value="SIR2"/>
    <property type="match status" value="1"/>
</dbReference>
<evidence type="ECO:0000256" key="2">
    <source>
        <dbReference type="ARBA" id="ARBA00006924"/>
    </source>
</evidence>
<evidence type="ECO:0000313" key="16">
    <source>
        <dbReference type="Proteomes" id="UP000292702"/>
    </source>
</evidence>
<dbReference type="GO" id="GO:0008270">
    <property type="term" value="F:zinc ion binding"/>
    <property type="evidence" value="ECO:0007669"/>
    <property type="project" value="UniProtKB-UniRule"/>
</dbReference>
<keyword evidence="7" id="KW-0496">Mitochondrion</keyword>
<dbReference type="SUPFAM" id="SSF52467">
    <property type="entry name" value="DHS-like NAD/FAD-binding domain"/>
    <property type="match status" value="1"/>
</dbReference>
<dbReference type="Gene3D" id="3.40.50.1220">
    <property type="entry name" value="TPP-binding domain"/>
    <property type="match status" value="1"/>
</dbReference>
<evidence type="ECO:0000256" key="11">
    <source>
        <dbReference type="PIRSR" id="PIRSR037938-3"/>
    </source>
</evidence>
<evidence type="ECO:0000256" key="10">
    <source>
        <dbReference type="PIRSR" id="PIRSR037938-2"/>
    </source>
</evidence>
<dbReference type="STRING" id="92696.A0A4R0RN14"/>
<accession>A0A4R0RN14</accession>
<feature type="binding site" evidence="11 12">
    <location>
        <position position="175"/>
    </location>
    <ligand>
        <name>Zn(2+)</name>
        <dbReference type="ChEBI" id="CHEBI:29105"/>
    </ligand>
</feature>
<keyword evidence="3 8" id="KW-0808">Transferase</keyword>
<dbReference type="GO" id="GO:0005739">
    <property type="term" value="C:mitochondrion"/>
    <property type="evidence" value="ECO:0007669"/>
    <property type="project" value="UniProtKB-SubCell"/>
</dbReference>
<dbReference type="AlphaFoldDB" id="A0A4R0RN14"/>
<dbReference type="Gene3D" id="3.30.1600.10">
    <property type="entry name" value="SIR2/SIRT2 'Small Domain"/>
    <property type="match status" value="1"/>
</dbReference>
<feature type="binding site" evidence="10">
    <location>
        <begin position="51"/>
        <end position="53"/>
    </location>
    <ligand>
        <name>NAD(+)</name>
        <dbReference type="ChEBI" id="CHEBI:57540"/>
    </ligand>
</feature>
<evidence type="ECO:0000256" key="8">
    <source>
        <dbReference type="PIRNR" id="PIRNR037938"/>
    </source>
</evidence>
<evidence type="ECO:0000256" key="1">
    <source>
        <dbReference type="ARBA" id="ARBA00004173"/>
    </source>
</evidence>
<organism evidence="15 16">
    <name type="scientific">Steccherinum ochraceum</name>
    <dbReference type="NCBI Taxonomy" id="92696"/>
    <lineage>
        <taxon>Eukaryota</taxon>
        <taxon>Fungi</taxon>
        <taxon>Dikarya</taxon>
        <taxon>Basidiomycota</taxon>
        <taxon>Agaricomycotina</taxon>
        <taxon>Agaricomycetes</taxon>
        <taxon>Polyporales</taxon>
        <taxon>Steccherinaceae</taxon>
        <taxon>Steccherinum</taxon>
    </lineage>
</organism>
<evidence type="ECO:0000256" key="7">
    <source>
        <dbReference type="ARBA" id="ARBA00023128"/>
    </source>
</evidence>
<feature type="binding site" evidence="11 12">
    <location>
        <position position="154"/>
    </location>
    <ligand>
        <name>Zn(2+)</name>
        <dbReference type="ChEBI" id="CHEBI:29105"/>
    </ligand>
</feature>
<comment type="catalytic activity">
    <reaction evidence="8">
        <text>N(6)-acetyl-L-lysyl-[protein] + NAD(+) + H2O = 2''-O-acetyl-ADP-D-ribose + nicotinamide + L-lysyl-[protein]</text>
        <dbReference type="Rhea" id="RHEA:43636"/>
        <dbReference type="Rhea" id="RHEA-COMP:9752"/>
        <dbReference type="Rhea" id="RHEA-COMP:10731"/>
        <dbReference type="ChEBI" id="CHEBI:15377"/>
        <dbReference type="ChEBI" id="CHEBI:17154"/>
        <dbReference type="ChEBI" id="CHEBI:29969"/>
        <dbReference type="ChEBI" id="CHEBI:57540"/>
        <dbReference type="ChEBI" id="CHEBI:61930"/>
        <dbReference type="ChEBI" id="CHEBI:83767"/>
        <dbReference type="EC" id="2.3.1.286"/>
    </reaction>
</comment>
<dbReference type="InterPro" id="IPR026591">
    <property type="entry name" value="Sirtuin_cat_small_dom_sf"/>
</dbReference>
<evidence type="ECO:0000256" key="9">
    <source>
        <dbReference type="PIRSR" id="PIRSR037938-1"/>
    </source>
</evidence>
<feature type="domain" description="Deacetylase sirtuin-type" evidence="14">
    <location>
        <begin position="13"/>
        <end position="273"/>
    </location>
</feature>
<dbReference type="InterPro" id="IPR029035">
    <property type="entry name" value="DHS-like_NAD/FAD-binding_dom"/>
</dbReference>
<feature type="binding site" evidence="11 12">
    <location>
        <position position="151"/>
    </location>
    <ligand>
        <name>Zn(2+)</name>
        <dbReference type="ChEBI" id="CHEBI:29105"/>
    </ligand>
</feature>
<comment type="subcellular location">
    <subcellularLocation>
        <location evidence="1">Mitochondrion</location>
    </subcellularLocation>
</comment>
<dbReference type="GO" id="GO:0005634">
    <property type="term" value="C:nucleus"/>
    <property type="evidence" value="ECO:0007669"/>
    <property type="project" value="TreeGrafter"/>
</dbReference>
<dbReference type="Proteomes" id="UP000292702">
    <property type="component" value="Unassembled WGS sequence"/>
</dbReference>
<proteinExistence type="inferred from homology"/>
<evidence type="ECO:0000256" key="13">
    <source>
        <dbReference type="SAM" id="MobiDB-lite"/>
    </source>
</evidence>
<gene>
    <name evidence="15" type="primary">HST2</name>
    <name evidence="15" type="ORF">EIP91_001118</name>
</gene>
<keyword evidence="6 8" id="KW-0520">NAD</keyword>
<comment type="caution">
    <text evidence="15">The sequence shown here is derived from an EMBL/GenBank/DDBJ whole genome shotgun (WGS) entry which is preliminary data.</text>
</comment>
<dbReference type="GO" id="GO:0017136">
    <property type="term" value="F:histone deacetylase activity, NAD-dependent"/>
    <property type="evidence" value="ECO:0007669"/>
    <property type="project" value="InterPro"/>
</dbReference>
<feature type="binding site" evidence="10">
    <location>
        <begin position="215"/>
        <end position="216"/>
    </location>
    <ligand>
        <name>NAD(+)</name>
        <dbReference type="ChEBI" id="CHEBI:57540"/>
    </ligand>
</feature>
<dbReference type="PROSITE" id="PS50305">
    <property type="entry name" value="SIRTUIN"/>
    <property type="match status" value="1"/>
</dbReference>
<keyword evidence="16" id="KW-1185">Reference proteome</keyword>
<reference evidence="15 16" key="1">
    <citation type="submission" date="2018-11" db="EMBL/GenBank/DDBJ databases">
        <title>Genome assembly of Steccherinum ochraceum LE-BIN_3174, the white-rot fungus of the Steccherinaceae family (The Residual Polyporoid clade, Polyporales, Basidiomycota).</title>
        <authorList>
            <person name="Fedorova T.V."/>
            <person name="Glazunova O.A."/>
            <person name="Landesman E.O."/>
            <person name="Moiseenko K.V."/>
            <person name="Psurtseva N.V."/>
            <person name="Savinova O.S."/>
            <person name="Shakhova N.V."/>
            <person name="Tyazhelova T.V."/>
            <person name="Vasina D.V."/>
        </authorList>
    </citation>
    <scope>NUCLEOTIDE SEQUENCE [LARGE SCALE GENOMIC DNA]</scope>
    <source>
        <strain evidence="15 16">LE-BIN_3174</strain>
    </source>
</reference>
<dbReference type="OrthoDB" id="420264at2759"/>
<feature type="active site" description="Proton acceptor" evidence="9 12">
    <location>
        <position position="143"/>
    </location>
</feature>
<feature type="binding site" evidence="10">
    <location>
        <begin position="41"/>
        <end position="45"/>
    </location>
    <ligand>
        <name>NAD(+)</name>
        <dbReference type="ChEBI" id="CHEBI:57540"/>
    </ligand>
</feature>
<evidence type="ECO:0000259" key="14">
    <source>
        <dbReference type="PROSITE" id="PS50305"/>
    </source>
</evidence>
<evidence type="ECO:0000256" key="6">
    <source>
        <dbReference type="ARBA" id="ARBA00023027"/>
    </source>
</evidence>